<gene>
    <name evidence="2" type="ORF">ACFQ42_04390</name>
</gene>
<keyword evidence="3" id="KW-1185">Reference proteome</keyword>
<dbReference type="RefSeq" id="WP_125678307.1">
    <property type="nucleotide sequence ID" value="NZ_JBHTOI010000030.1"/>
</dbReference>
<evidence type="ECO:0000256" key="1">
    <source>
        <dbReference type="SAM" id="MobiDB-lite"/>
    </source>
</evidence>
<name>A0ABW4BRZ3_9LACO</name>
<evidence type="ECO:0000313" key="3">
    <source>
        <dbReference type="Proteomes" id="UP001597251"/>
    </source>
</evidence>
<evidence type="ECO:0008006" key="4">
    <source>
        <dbReference type="Google" id="ProtNLM"/>
    </source>
</evidence>
<sequence length="147" mass="17037">MANISTYREWVDLLKKFDTHKNDEQVLETAKNGTLVWQNGVADRFMKRLSKSINERMSGSVKDFEKQLGNQGIPEANFVKAVHRLKKEFETMRLLINIDAIPTEPKRKLVEILFNSRKDLQKNLEESAKKDTSGKMSSLVRNNRIDN</sequence>
<evidence type="ECO:0000313" key="2">
    <source>
        <dbReference type="EMBL" id="MFD1417973.1"/>
    </source>
</evidence>
<proteinExistence type="predicted"/>
<dbReference type="Proteomes" id="UP001597251">
    <property type="component" value="Unassembled WGS sequence"/>
</dbReference>
<protein>
    <recommendedName>
        <fullName evidence="4">DUF3486 family protein</fullName>
    </recommendedName>
</protein>
<organism evidence="2 3">
    <name type="scientific">Companilactobacillus keshanensis</name>
    <dbReference type="NCBI Taxonomy" id="2486003"/>
    <lineage>
        <taxon>Bacteria</taxon>
        <taxon>Bacillati</taxon>
        <taxon>Bacillota</taxon>
        <taxon>Bacilli</taxon>
        <taxon>Lactobacillales</taxon>
        <taxon>Lactobacillaceae</taxon>
        <taxon>Companilactobacillus</taxon>
    </lineage>
</organism>
<accession>A0ABW4BRZ3</accession>
<feature type="region of interest" description="Disordered" evidence="1">
    <location>
        <begin position="125"/>
        <end position="147"/>
    </location>
</feature>
<comment type="caution">
    <text evidence="2">The sequence shown here is derived from an EMBL/GenBank/DDBJ whole genome shotgun (WGS) entry which is preliminary data.</text>
</comment>
<dbReference type="EMBL" id="JBHTOI010000030">
    <property type="protein sequence ID" value="MFD1417973.1"/>
    <property type="molecule type" value="Genomic_DNA"/>
</dbReference>
<reference evidence="3" key="1">
    <citation type="journal article" date="2019" name="Int. J. Syst. Evol. Microbiol.">
        <title>The Global Catalogue of Microorganisms (GCM) 10K type strain sequencing project: providing services to taxonomists for standard genome sequencing and annotation.</title>
        <authorList>
            <consortium name="The Broad Institute Genomics Platform"/>
            <consortium name="The Broad Institute Genome Sequencing Center for Infectious Disease"/>
            <person name="Wu L."/>
            <person name="Ma J."/>
        </authorList>
    </citation>
    <scope>NUCLEOTIDE SEQUENCE [LARGE SCALE GENOMIC DNA]</scope>
    <source>
        <strain evidence="3">CCM 8936</strain>
    </source>
</reference>